<organism evidence="1 2">
    <name type="scientific">Caballeronia concitans</name>
    <dbReference type="NCBI Taxonomy" id="1777133"/>
    <lineage>
        <taxon>Bacteria</taxon>
        <taxon>Pseudomonadati</taxon>
        <taxon>Pseudomonadota</taxon>
        <taxon>Betaproteobacteria</taxon>
        <taxon>Burkholderiales</taxon>
        <taxon>Burkholderiaceae</taxon>
        <taxon>Caballeronia</taxon>
    </lineage>
</organism>
<sequence length="84" mass="9368">MYVRGCWHVSIGVSTRGVEAMWREKSTVSCVLARDASAPSGPCWKKTVRYLRLAVTVSCVPSSSVTVFFEPVEVGMEKRTIWLT</sequence>
<name>A0A658QYB9_9BURK</name>
<evidence type="ECO:0000313" key="1">
    <source>
        <dbReference type="EMBL" id="SAL32325.1"/>
    </source>
</evidence>
<dbReference type="AlphaFoldDB" id="A0A658QYB9"/>
<accession>A0A658QYB9</accession>
<dbReference type="Proteomes" id="UP000198263">
    <property type="component" value="Unassembled WGS sequence"/>
</dbReference>
<gene>
    <name evidence="1" type="ORF">AWB72_02877</name>
</gene>
<evidence type="ECO:0000313" key="2">
    <source>
        <dbReference type="Proteomes" id="UP000198263"/>
    </source>
</evidence>
<comment type="caution">
    <text evidence="1">The sequence shown here is derived from an EMBL/GenBank/DDBJ whole genome shotgun (WGS) entry which is preliminary data.</text>
</comment>
<proteinExistence type="predicted"/>
<protein>
    <submittedName>
        <fullName evidence="1">Uncharacterized protein</fullName>
    </submittedName>
</protein>
<keyword evidence="2" id="KW-1185">Reference proteome</keyword>
<dbReference type="EMBL" id="FCNV02000005">
    <property type="protein sequence ID" value="SAL32325.1"/>
    <property type="molecule type" value="Genomic_DNA"/>
</dbReference>
<reference evidence="1 2" key="1">
    <citation type="submission" date="2016-01" db="EMBL/GenBank/DDBJ databases">
        <authorList>
            <person name="Peeters C."/>
        </authorList>
    </citation>
    <scope>NUCLEOTIDE SEQUENCE [LARGE SCALE GENOMIC DNA]</scope>
    <source>
        <strain evidence="1">LMG 29315</strain>
    </source>
</reference>